<feature type="region of interest" description="Disordered" evidence="1">
    <location>
        <begin position="148"/>
        <end position="225"/>
    </location>
</feature>
<protein>
    <submittedName>
        <fullName evidence="2">Uncharacterized protein</fullName>
    </submittedName>
</protein>
<name>A0A7J7LR35_9MAGN</name>
<evidence type="ECO:0000256" key="1">
    <source>
        <dbReference type="SAM" id="MobiDB-lite"/>
    </source>
</evidence>
<organism evidence="2 3">
    <name type="scientific">Kingdonia uniflora</name>
    <dbReference type="NCBI Taxonomy" id="39325"/>
    <lineage>
        <taxon>Eukaryota</taxon>
        <taxon>Viridiplantae</taxon>
        <taxon>Streptophyta</taxon>
        <taxon>Embryophyta</taxon>
        <taxon>Tracheophyta</taxon>
        <taxon>Spermatophyta</taxon>
        <taxon>Magnoliopsida</taxon>
        <taxon>Ranunculales</taxon>
        <taxon>Circaeasteraceae</taxon>
        <taxon>Kingdonia</taxon>
    </lineage>
</organism>
<comment type="caution">
    <text evidence="2">The sequence shown here is derived from an EMBL/GenBank/DDBJ whole genome shotgun (WGS) entry which is preliminary data.</text>
</comment>
<gene>
    <name evidence="2" type="ORF">GIB67_013359</name>
</gene>
<feature type="region of interest" description="Disordered" evidence="1">
    <location>
        <begin position="1"/>
        <end position="42"/>
    </location>
</feature>
<accession>A0A7J7LR35</accession>
<feature type="region of interest" description="Disordered" evidence="1">
    <location>
        <begin position="68"/>
        <end position="131"/>
    </location>
</feature>
<dbReference type="Proteomes" id="UP000541444">
    <property type="component" value="Unassembled WGS sequence"/>
</dbReference>
<reference evidence="2 3" key="1">
    <citation type="journal article" date="2020" name="IScience">
        <title>Genome Sequencing of the Endangered Kingdonia uniflora (Circaeasteraceae, Ranunculales) Reveals Potential Mechanisms of Evolutionary Specialization.</title>
        <authorList>
            <person name="Sun Y."/>
            <person name="Deng T."/>
            <person name="Zhang A."/>
            <person name="Moore M.J."/>
            <person name="Landis J.B."/>
            <person name="Lin N."/>
            <person name="Zhang H."/>
            <person name="Zhang X."/>
            <person name="Huang J."/>
            <person name="Zhang X."/>
            <person name="Sun H."/>
            <person name="Wang H."/>
        </authorList>
    </citation>
    <scope>NUCLEOTIDE SEQUENCE [LARGE SCALE GENOMIC DNA]</scope>
    <source>
        <strain evidence="2">TB1705</strain>
        <tissue evidence="2">Leaf</tissue>
    </source>
</reference>
<dbReference type="AlphaFoldDB" id="A0A7J7LR35"/>
<keyword evidence="3" id="KW-1185">Reference proteome</keyword>
<evidence type="ECO:0000313" key="3">
    <source>
        <dbReference type="Proteomes" id="UP000541444"/>
    </source>
</evidence>
<proteinExistence type="predicted"/>
<feature type="compositionally biased region" description="Basic and acidic residues" evidence="1">
    <location>
        <begin position="165"/>
        <end position="225"/>
    </location>
</feature>
<feature type="compositionally biased region" description="Basic and acidic residues" evidence="1">
    <location>
        <begin position="12"/>
        <end position="30"/>
    </location>
</feature>
<evidence type="ECO:0000313" key="2">
    <source>
        <dbReference type="EMBL" id="KAF6145008.1"/>
    </source>
</evidence>
<sequence>MKSASSLNYHVESTKADAEFTKPQETKTEEVEAPVTPPATETVVEAPATVEAKEVVEEGTVAALIESIEEKTHEDTQEVVSTKEALTKEETVPSAEPPAEVNVSEKPREIETSNVEEVTNEEPKDVVADVPVAPSVETVDEEINNVPAEVKESKVESEETVGEPEEAKTRDVVTEAPAEVKTDGVEAPVEVKEETTAAVPEKEEGLVEVEKKKANIDTPVKKSED</sequence>
<dbReference type="EMBL" id="JACGCM010002086">
    <property type="protein sequence ID" value="KAF6145008.1"/>
    <property type="molecule type" value="Genomic_DNA"/>
</dbReference>